<name>A0A4S2CQ40_9BACE</name>
<keyword evidence="10 12" id="KW-0368">Histidine biosynthesis</keyword>
<evidence type="ECO:0000259" key="13">
    <source>
        <dbReference type="Pfam" id="PF00155"/>
    </source>
</evidence>
<feature type="domain" description="Aminotransferase class I/classII large" evidence="13">
    <location>
        <begin position="61"/>
        <end position="358"/>
    </location>
</feature>
<comment type="subunit">
    <text evidence="5 12">Homodimer.</text>
</comment>
<dbReference type="Pfam" id="PF00155">
    <property type="entry name" value="Aminotran_1_2"/>
    <property type="match status" value="1"/>
</dbReference>
<dbReference type="Gene3D" id="3.90.1150.10">
    <property type="entry name" value="Aspartate Aminotransferase, domain 1"/>
    <property type="match status" value="1"/>
</dbReference>
<evidence type="ECO:0000256" key="3">
    <source>
        <dbReference type="ARBA" id="ARBA00005189"/>
    </source>
</evidence>
<evidence type="ECO:0000256" key="11">
    <source>
        <dbReference type="ARBA" id="ARBA00047481"/>
    </source>
</evidence>
<evidence type="ECO:0000256" key="2">
    <source>
        <dbReference type="ARBA" id="ARBA00005011"/>
    </source>
</evidence>
<dbReference type="InterPro" id="IPR015422">
    <property type="entry name" value="PyrdxlP-dep_Trfase_small"/>
</dbReference>
<keyword evidence="6 12" id="KW-0032">Aminotransferase</keyword>
<dbReference type="GO" id="GO:0004400">
    <property type="term" value="F:histidinol-phosphate transaminase activity"/>
    <property type="evidence" value="ECO:0007669"/>
    <property type="project" value="UniProtKB-UniRule"/>
</dbReference>
<comment type="catalytic activity">
    <reaction evidence="11 12">
        <text>L-histidinol phosphate + 2-oxoglutarate = 3-(imidazol-4-yl)-2-oxopropyl phosphate + L-glutamate</text>
        <dbReference type="Rhea" id="RHEA:23744"/>
        <dbReference type="ChEBI" id="CHEBI:16810"/>
        <dbReference type="ChEBI" id="CHEBI:29985"/>
        <dbReference type="ChEBI" id="CHEBI:57766"/>
        <dbReference type="ChEBI" id="CHEBI:57980"/>
        <dbReference type="EC" id="2.6.1.9"/>
    </reaction>
</comment>
<dbReference type="InterPro" id="IPR005861">
    <property type="entry name" value="HisP_aminotrans"/>
</dbReference>
<dbReference type="InterPro" id="IPR015421">
    <property type="entry name" value="PyrdxlP-dep_Trfase_major"/>
</dbReference>
<dbReference type="UniPathway" id="UPA00031">
    <property type="reaction ID" value="UER00012"/>
</dbReference>
<evidence type="ECO:0000256" key="12">
    <source>
        <dbReference type="HAMAP-Rule" id="MF_01023"/>
    </source>
</evidence>
<dbReference type="InterPro" id="IPR001917">
    <property type="entry name" value="Aminotrans_II_pyridoxalP_BS"/>
</dbReference>
<dbReference type="NCBIfam" id="TIGR01141">
    <property type="entry name" value="hisC"/>
    <property type="match status" value="1"/>
</dbReference>
<comment type="caution">
    <text evidence="14">The sequence shown here is derived from an EMBL/GenBank/DDBJ whole genome shotgun (WGS) entry which is preliminary data.</text>
</comment>
<reference evidence="14 15" key="1">
    <citation type="submission" date="2019-04" db="EMBL/GenBank/DDBJ databases">
        <title>Microbes associate with the intestines of laboratory mice.</title>
        <authorList>
            <person name="Navarre W."/>
            <person name="Wong E."/>
            <person name="Huang K."/>
            <person name="Tropini C."/>
            <person name="Ng K."/>
            <person name="Yu B."/>
        </authorList>
    </citation>
    <scope>NUCLEOTIDE SEQUENCE [LARGE SCALE GENOMIC DNA]</scope>
    <source>
        <strain evidence="14 15">NM63_1-25</strain>
    </source>
</reference>
<gene>
    <name evidence="12 14" type="primary">hisC</name>
    <name evidence="14" type="ORF">E5353_14590</name>
</gene>
<evidence type="ECO:0000256" key="7">
    <source>
        <dbReference type="ARBA" id="ARBA00022605"/>
    </source>
</evidence>
<dbReference type="EC" id="2.6.1.9" evidence="12"/>
<dbReference type="PANTHER" id="PTHR42885:SF2">
    <property type="entry name" value="HISTIDINOL-PHOSPHATE AMINOTRANSFERASE"/>
    <property type="match status" value="1"/>
</dbReference>
<keyword evidence="7 12" id="KW-0028">Amino-acid biosynthesis</keyword>
<dbReference type="EMBL" id="SRYX01000066">
    <property type="protein sequence ID" value="TGY30506.1"/>
    <property type="molecule type" value="Genomic_DNA"/>
</dbReference>
<evidence type="ECO:0000256" key="5">
    <source>
        <dbReference type="ARBA" id="ARBA00011738"/>
    </source>
</evidence>
<evidence type="ECO:0000256" key="1">
    <source>
        <dbReference type="ARBA" id="ARBA00001933"/>
    </source>
</evidence>
<dbReference type="GO" id="GO:0000105">
    <property type="term" value="P:L-histidine biosynthetic process"/>
    <property type="evidence" value="ECO:0007669"/>
    <property type="project" value="UniProtKB-UniRule"/>
</dbReference>
<dbReference type="GO" id="GO:0030170">
    <property type="term" value="F:pyridoxal phosphate binding"/>
    <property type="evidence" value="ECO:0007669"/>
    <property type="project" value="InterPro"/>
</dbReference>
<protein>
    <recommendedName>
        <fullName evidence="12">Histidinol-phosphate aminotransferase</fullName>
        <ecNumber evidence="12">2.6.1.9</ecNumber>
    </recommendedName>
    <alternativeName>
        <fullName evidence="12">Imidazole acetol-phosphate transaminase</fullName>
    </alternativeName>
</protein>
<keyword evidence="8 12" id="KW-0808">Transferase</keyword>
<comment type="pathway">
    <text evidence="2 12">Amino-acid biosynthesis; L-histidine biosynthesis; L-histidine from 5-phospho-alpha-D-ribose 1-diphosphate: step 7/9.</text>
</comment>
<comment type="pathway">
    <text evidence="3">Lipid metabolism.</text>
</comment>
<sequence length="365" mass="41910">MRSQFVSKQFKIHNLKFKEVKTLQELTRPNIWKLKPYSSARDEYKGVTASVFLDANENPYNTPHNRYPDPMQCELKTLLSKIKKVSPEHIFLGNGSDEAIDLVFRAFCEPGKDNVVAIDPTYGMYQVCADVNDVEYRKVLLDDDFQFSADKLLATTDEHTKLIFLCSPNNPTGNDLLRSEIEKILCQFEGLVMLDEAYNDFSKAPSFLEELDKYPNLVVFQTFSKAWGCAAIRLGMAFASKEIIDILNKIKYPYNVNQLTQQQAIAMLHKHDEIERWVKTLKEERDYLEAEFEKLPCAIKLFPSDANFFLVKVTDAVKIYNYLVGEGIIVRNRHNISLCCNCLRVTVGTRVENNTLLATLKKYPG</sequence>
<organism evidence="14 15">
    <name type="scientific">Bacteroides caecimuris</name>
    <dbReference type="NCBI Taxonomy" id="1796613"/>
    <lineage>
        <taxon>Bacteria</taxon>
        <taxon>Pseudomonadati</taxon>
        <taxon>Bacteroidota</taxon>
        <taxon>Bacteroidia</taxon>
        <taxon>Bacteroidales</taxon>
        <taxon>Bacteroidaceae</taxon>
        <taxon>Bacteroides</taxon>
    </lineage>
</organism>
<proteinExistence type="inferred from homology"/>
<evidence type="ECO:0000313" key="14">
    <source>
        <dbReference type="EMBL" id="TGY30506.1"/>
    </source>
</evidence>
<dbReference type="HAMAP" id="MF_01023">
    <property type="entry name" value="HisC_aminotrans_2"/>
    <property type="match status" value="1"/>
</dbReference>
<dbReference type="RefSeq" id="WP_136000188.1">
    <property type="nucleotide sequence ID" value="NZ_CAQOQR010000097.1"/>
</dbReference>
<comment type="similarity">
    <text evidence="4 12">Belongs to the class-II pyridoxal-phosphate-dependent aminotransferase family. Histidinol-phosphate aminotransferase subfamily.</text>
</comment>
<evidence type="ECO:0000256" key="6">
    <source>
        <dbReference type="ARBA" id="ARBA00022576"/>
    </source>
</evidence>
<accession>A0A4S2CQ40</accession>
<evidence type="ECO:0000256" key="8">
    <source>
        <dbReference type="ARBA" id="ARBA00022679"/>
    </source>
</evidence>
<evidence type="ECO:0000256" key="4">
    <source>
        <dbReference type="ARBA" id="ARBA00007970"/>
    </source>
</evidence>
<dbReference type="Proteomes" id="UP000309566">
    <property type="component" value="Unassembled WGS sequence"/>
</dbReference>
<dbReference type="SUPFAM" id="SSF53383">
    <property type="entry name" value="PLP-dependent transferases"/>
    <property type="match status" value="1"/>
</dbReference>
<dbReference type="InterPro" id="IPR015424">
    <property type="entry name" value="PyrdxlP-dep_Trfase"/>
</dbReference>
<dbReference type="AlphaFoldDB" id="A0A4S2CQ40"/>
<dbReference type="PANTHER" id="PTHR42885">
    <property type="entry name" value="HISTIDINOL-PHOSPHATE AMINOTRANSFERASE-RELATED"/>
    <property type="match status" value="1"/>
</dbReference>
<dbReference type="Gene3D" id="3.40.640.10">
    <property type="entry name" value="Type I PLP-dependent aspartate aminotransferase-like (Major domain)"/>
    <property type="match status" value="1"/>
</dbReference>
<feature type="modified residue" description="N6-(pyridoxal phosphate)lysine" evidence="12">
    <location>
        <position position="225"/>
    </location>
</feature>
<evidence type="ECO:0000256" key="10">
    <source>
        <dbReference type="ARBA" id="ARBA00023102"/>
    </source>
</evidence>
<dbReference type="CDD" id="cd00609">
    <property type="entry name" value="AAT_like"/>
    <property type="match status" value="1"/>
</dbReference>
<dbReference type="InterPro" id="IPR004839">
    <property type="entry name" value="Aminotransferase_I/II_large"/>
</dbReference>
<keyword evidence="9 12" id="KW-0663">Pyridoxal phosphate</keyword>
<evidence type="ECO:0000256" key="9">
    <source>
        <dbReference type="ARBA" id="ARBA00022898"/>
    </source>
</evidence>
<evidence type="ECO:0000313" key="15">
    <source>
        <dbReference type="Proteomes" id="UP000309566"/>
    </source>
</evidence>
<dbReference type="PROSITE" id="PS00599">
    <property type="entry name" value="AA_TRANSFER_CLASS_2"/>
    <property type="match status" value="1"/>
</dbReference>
<comment type="cofactor">
    <cofactor evidence="1 12">
        <name>pyridoxal 5'-phosphate</name>
        <dbReference type="ChEBI" id="CHEBI:597326"/>
    </cofactor>
</comment>